<organism evidence="3 4">
    <name type="scientific">Arthrobacter woluwensis</name>
    <dbReference type="NCBI Taxonomy" id="156980"/>
    <lineage>
        <taxon>Bacteria</taxon>
        <taxon>Bacillati</taxon>
        <taxon>Actinomycetota</taxon>
        <taxon>Actinomycetes</taxon>
        <taxon>Micrococcales</taxon>
        <taxon>Micrococcaceae</taxon>
        <taxon>Arthrobacter</taxon>
    </lineage>
</organism>
<accession>A0A1H4W1I4</accession>
<dbReference type="OrthoDB" id="9806864at2"/>
<dbReference type="PANTHER" id="PTHR33164">
    <property type="entry name" value="TRANSCRIPTIONAL REGULATOR, MARR FAMILY"/>
    <property type="match status" value="1"/>
</dbReference>
<sequence length="148" mass="16555">MDSNADTDLSLENQLCFALTVASRTVVQAYRPVLEPLGLTHPQYLVMLALWDHNPLSVKEVSAQLLHEPATISPLLRRLEDMGYVRRTPNAQDARALDVELTTEGLALKEKARAVPPAMMRRLKLTREEVMVLNKAMHNLIEAATAED</sequence>
<feature type="domain" description="HTH marR-type" evidence="2">
    <location>
        <begin position="12"/>
        <end position="142"/>
    </location>
</feature>
<name>A0A1H4W1I4_9MICC</name>
<dbReference type="GO" id="GO:0003677">
    <property type="term" value="F:DNA binding"/>
    <property type="evidence" value="ECO:0007669"/>
    <property type="project" value="UniProtKB-KW"/>
</dbReference>
<dbReference type="PRINTS" id="PR00598">
    <property type="entry name" value="HTHMARR"/>
</dbReference>
<dbReference type="Pfam" id="PF01047">
    <property type="entry name" value="MarR"/>
    <property type="match status" value="1"/>
</dbReference>
<gene>
    <name evidence="3" type="ORF">SAMN04489745_3370</name>
</gene>
<dbReference type="PROSITE" id="PS50995">
    <property type="entry name" value="HTH_MARR_2"/>
    <property type="match status" value="1"/>
</dbReference>
<dbReference type="AlphaFoldDB" id="A0A1H4W1I4"/>
<dbReference type="SMART" id="SM00347">
    <property type="entry name" value="HTH_MARR"/>
    <property type="match status" value="1"/>
</dbReference>
<evidence type="ECO:0000313" key="4">
    <source>
        <dbReference type="Proteomes" id="UP000182652"/>
    </source>
</evidence>
<dbReference type="InterPro" id="IPR036390">
    <property type="entry name" value="WH_DNA-bd_sf"/>
</dbReference>
<proteinExistence type="predicted"/>
<evidence type="ECO:0000256" key="1">
    <source>
        <dbReference type="ARBA" id="ARBA00004496"/>
    </source>
</evidence>
<dbReference type="GO" id="GO:0005737">
    <property type="term" value="C:cytoplasm"/>
    <property type="evidence" value="ECO:0007669"/>
    <property type="project" value="UniProtKB-SubCell"/>
</dbReference>
<evidence type="ECO:0000313" key="3">
    <source>
        <dbReference type="EMBL" id="SEC86521.1"/>
    </source>
</evidence>
<dbReference type="PANTHER" id="PTHR33164:SF5">
    <property type="entry name" value="ORGANIC HYDROPEROXIDE RESISTANCE TRANSCRIPTIONAL REGULATOR"/>
    <property type="match status" value="1"/>
</dbReference>
<comment type="subcellular location">
    <subcellularLocation>
        <location evidence="1">Cytoplasm</location>
    </subcellularLocation>
</comment>
<evidence type="ECO:0000259" key="2">
    <source>
        <dbReference type="PROSITE" id="PS50995"/>
    </source>
</evidence>
<dbReference type="GO" id="GO:0003700">
    <property type="term" value="F:DNA-binding transcription factor activity"/>
    <property type="evidence" value="ECO:0007669"/>
    <property type="project" value="InterPro"/>
</dbReference>
<dbReference type="InterPro" id="IPR039422">
    <property type="entry name" value="MarR/SlyA-like"/>
</dbReference>
<keyword evidence="3" id="KW-0238">DNA-binding</keyword>
<dbReference type="Proteomes" id="UP000182652">
    <property type="component" value="Unassembled WGS sequence"/>
</dbReference>
<dbReference type="RefSeq" id="WP_066214740.1">
    <property type="nucleotide sequence ID" value="NZ_CP049819.1"/>
</dbReference>
<keyword evidence="4" id="KW-1185">Reference proteome</keyword>
<reference evidence="3 4" key="1">
    <citation type="submission" date="2016-10" db="EMBL/GenBank/DDBJ databases">
        <authorList>
            <person name="de Groot N.N."/>
        </authorList>
    </citation>
    <scope>NUCLEOTIDE SEQUENCE [LARGE SCALE GENOMIC DNA]</scope>
    <source>
        <strain evidence="3 4">DSM 10495</strain>
    </source>
</reference>
<dbReference type="EMBL" id="FNSN01000004">
    <property type="protein sequence ID" value="SEC86521.1"/>
    <property type="molecule type" value="Genomic_DNA"/>
</dbReference>
<dbReference type="SUPFAM" id="SSF46785">
    <property type="entry name" value="Winged helix' DNA-binding domain"/>
    <property type="match status" value="1"/>
</dbReference>
<dbReference type="InterPro" id="IPR000835">
    <property type="entry name" value="HTH_MarR-typ"/>
</dbReference>
<protein>
    <submittedName>
        <fullName evidence="3">DNA-binding transcriptional regulator, MarR family</fullName>
    </submittedName>
</protein>
<dbReference type="Gene3D" id="1.10.10.10">
    <property type="entry name" value="Winged helix-like DNA-binding domain superfamily/Winged helix DNA-binding domain"/>
    <property type="match status" value="1"/>
</dbReference>
<dbReference type="STRING" id="156980.SAMN04489745_3370"/>
<dbReference type="InterPro" id="IPR036388">
    <property type="entry name" value="WH-like_DNA-bd_sf"/>
</dbReference>
<dbReference type="GO" id="GO:0006950">
    <property type="term" value="P:response to stress"/>
    <property type="evidence" value="ECO:0007669"/>
    <property type="project" value="TreeGrafter"/>
</dbReference>